<protein>
    <submittedName>
        <fullName evidence="1">Uncharacterized protein</fullName>
    </submittedName>
</protein>
<accession>A0ACB7XBJ8</accession>
<name>A0ACB7XBJ8_9ERIC</name>
<proteinExistence type="predicted"/>
<comment type="caution">
    <text evidence="1">The sequence shown here is derived from an EMBL/GenBank/DDBJ whole genome shotgun (WGS) entry which is preliminary data.</text>
</comment>
<organism evidence="1 2">
    <name type="scientific">Vaccinium darrowii</name>
    <dbReference type="NCBI Taxonomy" id="229202"/>
    <lineage>
        <taxon>Eukaryota</taxon>
        <taxon>Viridiplantae</taxon>
        <taxon>Streptophyta</taxon>
        <taxon>Embryophyta</taxon>
        <taxon>Tracheophyta</taxon>
        <taxon>Spermatophyta</taxon>
        <taxon>Magnoliopsida</taxon>
        <taxon>eudicotyledons</taxon>
        <taxon>Gunneridae</taxon>
        <taxon>Pentapetalae</taxon>
        <taxon>asterids</taxon>
        <taxon>Ericales</taxon>
        <taxon>Ericaceae</taxon>
        <taxon>Vaccinioideae</taxon>
        <taxon>Vaccinieae</taxon>
        <taxon>Vaccinium</taxon>
    </lineage>
</organism>
<dbReference type="Proteomes" id="UP000828048">
    <property type="component" value="Chromosome 6"/>
</dbReference>
<dbReference type="EMBL" id="CM037156">
    <property type="protein sequence ID" value="KAH7838102.1"/>
    <property type="molecule type" value="Genomic_DNA"/>
</dbReference>
<reference evidence="1 2" key="1">
    <citation type="journal article" date="2021" name="Hortic Res">
        <title>High-quality reference genome and annotation aids understanding of berry development for evergreen blueberry (Vaccinium darrowii).</title>
        <authorList>
            <person name="Yu J."/>
            <person name="Hulse-Kemp A.M."/>
            <person name="Babiker E."/>
            <person name="Staton M."/>
        </authorList>
    </citation>
    <scope>NUCLEOTIDE SEQUENCE [LARGE SCALE GENOMIC DNA]</scope>
    <source>
        <strain evidence="2">cv. NJ 8807/NJ 8810</strain>
        <tissue evidence="1">Young leaf</tissue>
    </source>
</reference>
<sequence length="74" mass="8016">MQRLTSWEGFVDCGVGIGTKSPPLQAAIEKAQGGNPLDFKLGNAASVRVPSTSLNDQHPEQFVTRFLFSFGCFI</sequence>
<evidence type="ECO:0000313" key="2">
    <source>
        <dbReference type="Proteomes" id="UP000828048"/>
    </source>
</evidence>
<evidence type="ECO:0000313" key="1">
    <source>
        <dbReference type="EMBL" id="KAH7838102.1"/>
    </source>
</evidence>
<keyword evidence="2" id="KW-1185">Reference proteome</keyword>
<gene>
    <name evidence="1" type="ORF">Vadar_022109</name>
</gene>